<evidence type="ECO:0000313" key="1">
    <source>
        <dbReference type="EMBL" id="KAI3682385.1"/>
    </source>
</evidence>
<name>A0ACB8YEI8_9ASTR</name>
<evidence type="ECO:0000313" key="2">
    <source>
        <dbReference type="Proteomes" id="UP001056120"/>
    </source>
</evidence>
<dbReference type="EMBL" id="CM042045">
    <property type="protein sequence ID" value="KAI3682385.1"/>
    <property type="molecule type" value="Genomic_DNA"/>
</dbReference>
<gene>
    <name evidence="1" type="ORF">L1987_82329</name>
</gene>
<keyword evidence="2" id="KW-1185">Reference proteome</keyword>
<protein>
    <submittedName>
        <fullName evidence="1">Uncharacterized protein</fullName>
    </submittedName>
</protein>
<proteinExistence type="predicted"/>
<accession>A0ACB8YEI8</accession>
<reference evidence="1 2" key="2">
    <citation type="journal article" date="2022" name="Mol. Ecol. Resour.">
        <title>The genomes of chicory, endive, great burdock and yacon provide insights into Asteraceae paleo-polyploidization history and plant inulin production.</title>
        <authorList>
            <person name="Fan W."/>
            <person name="Wang S."/>
            <person name="Wang H."/>
            <person name="Wang A."/>
            <person name="Jiang F."/>
            <person name="Liu H."/>
            <person name="Zhao H."/>
            <person name="Xu D."/>
            <person name="Zhang Y."/>
        </authorList>
    </citation>
    <scope>NUCLEOTIDE SEQUENCE [LARGE SCALE GENOMIC DNA]</scope>
    <source>
        <strain evidence="2">cv. Yunnan</strain>
        <tissue evidence="1">Leaves</tissue>
    </source>
</reference>
<reference evidence="2" key="1">
    <citation type="journal article" date="2022" name="Mol. Ecol. Resour.">
        <title>The genomes of chicory, endive, great burdock and yacon provide insights into Asteraceae palaeo-polyploidization history and plant inulin production.</title>
        <authorList>
            <person name="Fan W."/>
            <person name="Wang S."/>
            <person name="Wang H."/>
            <person name="Wang A."/>
            <person name="Jiang F."/>
            <person name="Liu H."/>
            <person name="Zhao H."/>
            <person name="Xu D."/>
            <person name="Zhang Y."/>
        </authorList>
    </citation>
    <scope>NUCLEOTIDE SEQUENCE [LARGE SCALE GENOMIC DNA]</scope>
    <source>
        <strain evidence="2">cv. Yunnan</strain>
    </source>
</reference>
<dbReference type="Proteomes" id="UP001056120">
    <property type="component" value="Linkage Group LG28"/>
</dbReference>
<sequence length="91" mass="10013">MDALRAPIILAVTTAVFAATSAATTIMLLLYLFCVSLFRTQIRVSRFPHLSVSRSLCLSWRVSSWLSLVADVVAVPVPFGCLRRNFVPVSD</sequence>
<comment type="caution">
    <text evidence="1">The sequence shown here is derived from an EMBL/GenBank/DDBJ whole genome shotgun (WGS) entry which is preliminary data.</text>
</comment>
<organism evidence="1 2">
    <name type="scientific">Smallanthus sonchifolius</name>
    <dbReference type="NCBI Taxonomy" id="185202"/>
    <lineage>
        <taxon>Eukaryota</taxon>
        <taxon>Viridiplantae</taxon>
        <taxon>Streptophyta</taxon>
        <taxon>Embryophyta</taxon>
        <taxon>Tracheophyta</taxon>
        <taxon>Spermatophyta</taxon>
        <taxon>Magnoliopsida</taxon>
        <taxon>eudicotyledons</taxon>
        <taxon>Gunneridae</taxon>
        <taxon>Pentapetalae</taxon>
        <taxon>asterids</taxon>
        <taxon>campanulids</taxon>
        <taxon>Asterales</taxon>
        <taxon>Asteraceae</taxon>
        <taxon>Asteroideae</taxon>
        <taxon>Heliantheae alliance</taxon>
        <taxon>Millerieae</taxon>
        <taxon>Smallanthus</taxon>
    </lineage>
</organism>